<feature type="transmembrane region" description="Helical" evidence="7">
    <location>
        <begin position="12"/>
        <end position="33"/>
    </location>
</feature>
<evidence type="ECO:0000256" key="5">
    <source>
        <dbReference type="ARBA" id="ARBA00022989"/>
    </source>
</evidence>
<keyword evidence="5 7" id="KW-1133">Transmembrane helix</keyword>
<dbReference type="CDD" id="cd06261">
    <property type="entry name" value="TM_PBP2"/>
    <property type="match status" value="1"/>
</dbReference>
<evidence type="ECO:0000256" key="3">
    <source>
        <dbReference type="ARBA" id="ARBA00022475"/>
    </source>
</evidence>
<evidence type="ECO:0000256" key="7">
    <source>
        <dbReference type="RuleBase" id="RU363032"/>
    </source>
</evidence>
<feature type="transmembrane region" description="Helical" evidence="7">
    <location>
        <begin position="102"/>
        <end position="124"/>
    </location>
</feature>
<dbReference type="PROSITE" id="PS50928">
    <property type="entry name" value="ABC_TM1"/>
    <property type="match status" value="1"/>
</dbReference>
<keyword evidence="2 7" id="KW-0813">Transport</keyword>
<evidence type="ECO:0000259" key="8">
    <source>
        <dbReference type="PROSITE" id="PS50928"/>
    </source>
</evidence>
<feature type="transmembrane region" description="Helical" evidence="7">
    <location>
        <begin position="136"/>
        <end position="158"/>
    </location>
</feature>
<keyword evidence="3" id="KW-1003">Cell membrane</keyword>
<keyword evidence="6 7" id="KW-0472">Membrane</keyword>
<comment type="subcellular location">
    <subcellularLocation>
        <location evidence="1 7">Cell membrane</location>
        <topology evidence="1 7">Multi-pass membrane protein</topology>
    </subcellularLocation>
</comment>
<feature type="transmembrane region" description="Helical" evidence="7">
    <location>
        <begin position="179"/>
        <end position="200"/>
    </location>
</feature>
<evidence type="ECO:0000256" key="6">
    <source>
        <dbReference type="ARBA" id="ARBA00023136"/>
    </source>
</evidence>
<dbReference type="InterPro" id="IPR035906">
    <property type="entry name" value="MetI-like_sf"/>
</dbReference>
<evidence type="ECO:0000256" key="1">
    <source>
        <dbReference type="ARBA" id="ARBA00004651"/>
    </source>
</evidence>
<dbReference type="PANTHER" id="PTHR43744:SF8">
    <property type="entry name" value="SN-GLYCEROL-3-PHOSPHATE TRANSPORT SYSTEM PERMEASE PROTEIN UGPE"/>
    <property type="match status" value="1"/>
</dbReference>
<keyword evidence="10" id="KW-1185">Reference proteome</keyword>
<feature type="transmembrane region" description="Helical" evidence="7">
    <location>
        <begin position="66"/>
        <end position="90"/>
    </location>
</feature>
<reference evidence="10" key="1">
    <citation type="journal article" date="2019" name="Int. J. Syst. Evol. Microbiol.">
        <title>The Global Catalogue of Microorganisms (GCM) 10K type strain sequencing project: providing services to taxonomists for standard genome sequencing and annotation.</title>
        <authorList>
            <consortium name="The Broad Institute Genomics Platform"/>
            <consortium name="The Broad Institute Genome Sequencing Center for Infectious Disease"/>
            <person name="Wu L."/>
            <person name="Ma J."/>
        </authorList>
    </citation>
    <scope>NUCLEOTIDE SEQUENCE [LARGE SCALE GENOMIC DNA]</scope>
    <source>
        <strain evidence="10">CGMCC 1.12286</strain>
    </source>
</reference>
<name>A0ABW4JKE3_9BACL</name>
<comment type="similarity">
    <text evidence="7">Belongs to the binding-protein-dependent transport system permease family.</text>
</comment>
<dbReference type="SUPFAM" id="SSF161098">
    <property type="entry name" value="MetI-like"/>
    <property type="match status" value="1"/>
</dbReference>
<dbReference type="RefSeq" id="WP_377944752.1">
    <property type="nucleotide sequence ID" value="NZ_JBHUCX010000079.1"/>
</dbReference>
<evidence type="ECO:0000313" key="9">
    <source>
        <dbReference type="EMBL" id="MFD1676842.1"/>
    </source>
</evidence>
<dbReference type="Gene3D" id="1.10.3720.10">
    <property type="entry name" value="MetI-like"/>
    <property type="match status" value="1"/>
</dbReference>
<dbReference type="InterPro" id="IPR000515">
    <property type="entry name" value="MetI-like"/>
</dbReference>
<evidence type="ECO:0000256" key="2">
    <source>
        <dbReference type="ARBA" id="ARBA00022448"/>
    </source>
</evidence>
<evidence type="ECO:0000313" key="10">
    <source>
        <dbReference type="Proteomes" id="UP001597079"/>
    </source>
</evidence>
<keyword evidence="4 7" id="KW-0812">Transmembrane</keyword>
<evidence type="ECO:0000256" key="4">
    <source>
        <dbReference type="ARBA" id="ARBA00022692"/>
    </source>
</evidence>
<accession>A0ABW4JKE3</accession>
<comment type="caution">
    <text evidence="9">The sequence shown here is derived from an EMBL/GenBank/DDBJ whole genome shotgun (WGS) entry which is preliminary data.</text>
</comment>
<sequence length="276" mass="30128">MTAKRPSVMLNTVLVILVILSIFPIFFMISNAFKDGVQTAANPFSIQFAKPFGSNFLLAWQVLSPAFFRTVVIVLISVLGIVALAMLSAYSFGRLDFPGKKMLFNIVFGLLLIPGFLTLIPLFLEIKNLGLLNSKWGLILPYIAGNQAFAIFVFRTFIQSLPGELFEAAYIDGASDIQIFTKVVIPLSVPIMVTIALLNINGLWGDYVLPSLILDPNHSTVAVTIANFQPPQDAPNINAGNMQDAAFTVSSIPIAALFLFLMRYFVSGITNGAIKM</sequence>
<dbReference type="PANTHER" id="PTHR43744">
    <property type="entry name" value="ABC TRANSPORTER PERMEASE PROTEIN MG189-RELATED-RELATED"/>
    <property type="match status" value="1"/>
</dbReference>
<feature type="transmembrane region" description="Helical" evidence="7">
    <location>
        <begin position="245"/>
        <end position="266"/>
    </location>
</feature>
<proteinExistence type="inferred from homology"/>
<organism evidence="9 10">
    <name type="scientific">Alicyclobacillus fodiniaquatilis</name>
    <dbReference type="NCBI Taxonomy" id="1661150"/>
    <lineage>
        <taxon>Bacteria</taxon>
        <taxon>Bacillati</taxon>
        <taxon>Bacillota</taxon>
        <taxon>Bacilli</taxon>
        <taxon>Bacillales</taxon>
        <taxon>Alicyclobacillaceae</taxon>
        <taxon>Alicyclobacillus</taxon>
    </lineage>
</organism>
<dbReference type="Pfam" id="PF00528">
    <property type="entry name" value="BPD_transp_1"/>
    <property type="match status" value="1"/>
</dbReference>
<dbReference type="Proteomes" id="UP001597079">
    <property type="component" value="Unassembled WGS sequence"/>
</dbReference>
<gene>
    <name evidence="9" type="ORF">ACFSB2_19390</name>
</gene>
<feature type="domain" description="ABC transmembrane type-1" evidence="8">
    <location>
        <begin position="67"/>
        <end position="270"/>
    </location>
</feature>
<dbReference type="EMBL" id="JBHUCX010000079">
    <property type="protein sequence ID" value="MFD1676842.1"/>
    <property type="molecule type" value="Genomic_DNA"/>
</dbReference>
<protein>
    <submittedName>
        <fullName evidence="9">Carbohydrate ABC transporter permease</fullName>
    </submittedName>
</protein>